<name>A0A2N5Y0L4_9GAMM</name>
<keyword evidence="7 10" id="KW-0653">Protein transport</keyword>
<dbReference type="Gene3D" id="3.30.1360.100">
    <property type="entry name" value="General secretion pathway protein M, EpsM"/>
    <property type="match status" value="1"/>
</dbReference>
<keyword evidence="5 10" id="KW-0997">Cell inner membrane</keyword>
<comment type="similarity">
    <text evidence="2 10">Belongs to the GSP M family.</text>
</comment>
<evidence type="ECO:0000256" key="8">
    <source>
        <dbReference type="ARBA" id="ARBA00022989"/>
    </source>
</evidence>
<dbReference type="GO" id="GO:0015628">
    <property type="term" value="P:protein secretion by the type II secretion system"/>
    <property type="evidence" value="ECO:0007669"/>
    <property type="project" value="InterPro"/>
</dbReference>
<comment type="subcellular location">
    <subcellularLocation>
        <location evidence="1">Cell inner membrane</location>
        <topology evidence="1">Single-pass membrane protein</topology>
    </subcellularLocation>
</comment>
<keyword evidence="6" id="KW-0812">Transmembrane</keyword>
<dbReference type="Proteomes" id="UP000234845">
    <property type="component" value="Unassembled WGS sequence"/>
</dbReference>
<evidence type="ECO:0000256" key="6">
    <source>
        <dbReference type="ARBA" id="ARBA00022692"/>
    </source>
</evidence>
<sequence>MKMWFLRLGTRDQMSLLALALVLGLYLVYAMLWSPLAASRDRMAEQNAAAAASLLRVDELVSELVQLRQSGAQPGQARNLASLVNQSTRQFGLAVSRLQPGSRGDLQVRLESVAFSSFIAWLHTLEQREGLLLEEVAVTQAGSAGLVNATVRIGQGV</sequence>
<evidence type="ECO:0000256" key="1">
    <source>
        <dbReference type="ARBA" id="ARBA00004377"/>
    </source>
</evidence>
<evidence type="ECO:0000256" key="9">
    <source>
        <dbReference type="ARBA" id="ARBA00023136"/>
    </source>
</evidence>
<evidence type="ECO:0000256" key="5">
    <source>
        <dbReference type="ARBA" id="ARBA00022519"/>
    </source>
</evidence>
<gene>
    <name evidence="11" type="ORF">CWI75_12610</name>
</gene>
<protein>
    <recommendedName>
        <fullName evidence="10">Type II secretion system protein M</fullName>
        <shortName evidence="10">T2SS protein M</shortName>
    </recommendedName>
    <alternativeName>
        <fullName evidence="10">General secretion pathway protein M</fullName>
    </alternativeName>
</protein>
<keyword evidence="8" id="KW-1133">Transmembrane helix</keyword>
<accession>A0A2N5Y0L4</accession>
<dbReference type="SUPFAM" id="SSF103054">
    <property type="entry name" value="General secretion pathway protein M, EpsM"/>
    <property type="match status" value="1"/>
</dbReference>
<dbReference type="PIRSF" id="PIRSF006291">
    <property type="entry name" value="GspM"/>
    <property type="match status" value="1"/>
</dbReference>
<reference evidence="12" key="1">
    <citation type="submission" date="2017-11" db="EMBL/GenBank/DDBJ databases">
        <title>The draft genome sequence of Chromatocurvus sp. F02.</title>
        <authorList>
            <person name="Du Z.-J."/>
            <person name="Chang Y.-Q."/>
        </authorList>
    </citation>
    <scope>NUCLEOTIDE SEQUENCE [LARGE SCALE GENOMIC DNA]</scope>
    <source>
        <strain evidence="12">F02</strain>
    </source>
</reference>
<dbReference type="OrthoDB" id="6624834at2"/>
<organism evidence="11 12">
    <name type="scientific">Kineobactrum sediminis</name>
    <dbReference type="NCBI Taxonomy" id="1905677"/>
    <lineage>
        <taxon>Bacteria</taxon>
        <taxon>Pseudomonadati</taxon>
        <taxon>Pseudomonadota</taxon>
        <taxon>Gammaproteobacteria</taxon>
        <taxon>Cellvibrionales</taxon>
        <taxon>Halieaceae</taxon>
        <taxon>Kineobactrum</taxon>
    </lineage>
</organism>
<dbReference type="GO" id="GO:0015627">
    <property type="term" value="C:type II protein secretion system complex"/>
    <property type="evidence" value="ECO:0007669"/>
    <property type="project" value="InterPro"/>
</dbReference>
<keyword evidence="9 10" id="KW-0472">Membrane</keyword>
<evidence type="ECO:0000256" key="10">
    <source>
        <dbReference type="PIRNR" id="PIRNR006291"/>
    </source>
</evidence>
<evidence type="ECO:0000313" key="12">
    <source>
        <dbReference type="Proteomes" id="UP000234845"/>
    </source>
</evidence>
<dbReference type="AlphaFoldDB" id="A0A2N5Y0L4"/>
<evidence type="ECO:0000256" key="4">
    <source>
        <dbReference type="ARBA" id="ARBA00022475"/>
    </source>
</evidence>
<dbReference type="InterPro" id="IPR023229">
    <property type="entry name" value="T2SS_M_periplasmic_sf"/>
</dbReference>
<keyword evidence="12" id="KW-1185">Reference proteome</keyword>
<dbReference type="Pfam" id="PF04612">
    <property type="entry name" value="T2SSM"/>
    <property type="match status" value="1"/>
</dbReference>
<comment type="function">
    <text evidence="10">Inner membrane component of the type II secretion system required for the energy-dependent secretion of extracellular factors such as proteases and toxins from the periplasm.</text>
</comment>
<dbReference type="EMBL" id="PKLZ01000009">
    <property type="protein sequence ID" value="PLW81935.1"/>
    <property type="molecule type" value="Genomic_DNA"/>
</dbReference>
<keyword evidence="3 10" id="KW-0813">Transport</keyword>
<keyword evidence="4 10" id="KW-1003">Cell membrane</keyword>
<evidence type="ECO:0000256" key="7">
    <source>
        <dbReference type="ARBA" id="ARBA00022927"/>
    </source>
</evidence>
<proteinExistence type="inferred from homology"/>
<dbReference type="RefSeq" id="WP_101521870.1">
    <property type="nucleotide sequence ID" value="NZ_PKLZ01000009.1"/>
</dbReference>
<evidence type="ECO:0000256" key="2">
    <source>
        <dbReference type="ARBA" id="ARBA00010637"/>
    </source>
</evidence>
<dbReference type="InterPro" id="IPR007690">
    <property type="entry name" value="T2SS_GspM"/>
</dbReference>
<dbReference type="GO" id="GO:0005886">
    <property type="term" value="C:plasma membrane"/>
    <property type="evidence" value="ECO:0007669"/>
    <property type="project" value="UniProtKB-SubCell"/>
</dbReference>
<evidence type="ECO:0000256" key="3">
    <source>
        <dbReference type="ARBA" id="ARBA00022448"/>
    </source>
</evidence>
<comment type="caution">
    <text evidence="11">The sequence shown here is derived from an EMBL/GenBank/DDBJ whole genome shotgun (WGS) entry which is preliminary data.</text>
</comment>
<evidence type="ECO:0000313" key="11">
    <source>
        <dbReference type="EMBL" id="PLW81935.1"/>
    </source>
</evidence>